<comment type="caution">
    <text evidence="2">The sequence shown here is derived from an EMBL/GenBank/DDBJ whole genome shotgun (WGS) entry which is preliminary data.</text>
</comment>
<evidence type="ECO:0000313" key="3">
    <source>
        <dbReference type="Proteomes" id="UP000800235"/>
    </source>
</evidence>
<organism evidence="2 3">
    <name type="scientific">Tothia fuscella</name>
    <dbReference type="NCBI Taxonomy" id="1048955"/>
    <lineage>
        <taxon>Eukaryota</taxon>
        <taxon>Fungi</taxon>
        <taxon>Dikarya</taxon>
        <taxon>Ascomycota</taxon>
        <taxon>Pezizomycotina</taxon>
        <taxon>Dothideomycetes</taxon>
        <taxon>Pleosporomycetidae</taxon>
        <taxon>Venturiales</taxon>
        <taxon>Cylindrosympodiaceae</taxon>
        <taxon>Tothia</taxon>
    </lineage>
</organism>
<keyword evidence="3" id="KW-1185">Reference proteome</keyword>
<accession>A0A9P4TZL0</accession>
<evidence type="ECO:0000313" key="2">
    <source>
        <dbReference type="EMBL" id="KAF2431033.1"/>
    </source>
</evidence>
<keyword evidence="1" id="KW-0472">Membrane</keyword>
<keyword evidence="1" id="KW-0812">Transmembrane</keyword>
<dbReference type="OrthoDB" id="2563633at2759"/>
<gene>
    <name evidence="2" type="ORF">EJ08DRAFT_649125</name>
</gene>
<keyword evidence="1" id="KW-1133">Transmembrane helix</keyword>
<feature type="transmembrane region" description="Helical" evidence="1">
    <location>
        <begin position="85"/>
        <end position="106"/>
    </location>
</feature>
<reference evidence="2" key="1">
    <citation type="journal article" date="2020" name="Stud. Mycol.">
        <title>101 Dothideomycetes genomes: a test case for predicting lifestyles and emergence of pathogens.</title>
        <authorList>
            <person name="Haridas S."/>
            <person name="Albert R."/>
            <person name="Binder M."/>
            <person name="Bloem J."/>
            <person name="Labutti K."/>
            <person name="Salamov A."/>
            <person name="Andreopoulos B."/>
            <person name="Baker S."/>
            <person name="Barry K."/>
            <person name="Bills G."/>
            <person name="Bluhm B."/>
            <person name="Cannon C."/>
            <person name="Castanera R."/>
            <person name="Culley D."/>
            <person name="Daum C."/>
            <person name="Ezra D."/>
            <person name="Gonzalez J."/>
            <person name="Henrissat B."/>
            <person name="Kuo A."/>
            <person name="Liang C."/>
            <person name="Lipzen A."/>
            <person name="Lutzoni F."/>
            <person name="Magnuson J."/>
            <person name="Mondo S."/>
            <person name="Nolan M."/>
            <person name="Ohm R."/>
            <person name="Pangilinan J."/>
            <person name="Park H.-J."/>
            <person name="Ramirez L."/>
            <person name="Alfaro M."/>
            <person name="Sun H."/>
            <person name="Tritt A."/>
            <person name="Yoshinaga Y."/>
            <person name="Zwiers L.-H."/>
            <person name="Turgeon B."/>
            <person name="Goodwin S."/>
            <person name="Spatafora J."/>
            <person name="Crous P."/>
            <person name="Grigoriev I."/>
        </authorList>
    </citation>
    <scope>NUCLEOTIDE SEQUENCE</scope>
    <source>
        <strain evidence="2">CBS 130266</strain>
    </source>
</reference>
<evidence type="ECO:0000256" key="1">
    <source>
        <dbReference type="SAM" id="Phobius"/>
    </source>
</evidence>
<dbReference type="EMBL" id="MU007034">
    <property type="protein sequence ID" value="KAF2431033.1"/>
    <property type="molecule type" value="Genomic_DNA"/>
</dbReference>
<name>A0A9P4TZL0_9PEZI</name>
<proteinExistence type="predicted"/>
<dbReference type="Proteomes" id="UP000800235">
    <property type="component" value="Unassembled WGS sequence"/>
</dbReference>
<feature type="transmembrane region" description="Helical" evidence="1">
    <location>
        <begin position="118"/>
        <end position="137"/>
    </location>
</feature>
<feature type="transmembrane region" description="Helical" evidence="1">
    <location>
        <begin position="54"/>
        <end position="73"/>
    </location>
</feature>
<dbReference type="AlphaFoldDB" id="A0A9P4TZL0"/>
<sequence>MPSLIQIALVLESAANILGATAFTFYPNYLLSNGLSTITPSKLSTIVPASSETLLAALGTIVYALTVPLLLSLPDGPHAAAKRAITYQTLLAGELFLTPLMLVKGLNEGGGGFGRTTMLVGAGNLAAITIWRLYALYVKPEILASQNAIEARKRQ</sequence>
<protein>
    <submittedName>
        <fullName evidence="2">Uncharacterized protein</fullName>
    </submittedName>
</protein>